<dbReference type="PANTHER" id="PTHR44329">
    <property type="entry name" value="SERINE/THREONINE-PROTEIN KINASE TNNI3K-RELATED"/>
    <property type="match status" value="1"/>
</dbReference>
<feature type="compositionally biased region" description="Low complexity" evidence="1">
    <location>
        <begin position="482"/>
        <end position="491"/>
    </location>
</feature>
<keyword evidence="4" id="KW-1185">Reference proteome</keyword>
<dbReference type="STRING" id="3055.A0A2K3CPE9"/>
<dbReference type="KEGG" id="cre:CHLRE_17g708050v5"/>
<dbReference type="Proteomes" id="UP000006906">
    <property type="component" value="Chromosome 17"/>
</dbReference>
<feature type="compositionally biased region" description="Gly residues" evidence="1">
    <location>
        <begin position="1715"/>
        <end position="1733"/>
    </location>
</feature>
<feature type="region of interest" description="Disordered" evidence="1">
    <location>
        <begin position="851"/>
        <end position="879"/>
    </location>
</feature>
<feature type="compositionally biased region" description="Polar residues" evidence="1">
    <location>
        <begin position="1158"/>
        <end position="1181"/>
    </location>
</feature>
<sequence length="1914" mass="185205">MHGEEGGGWLRRWFGRVLGTDAGSAAGPSRASQAHGPAQAARSGARDVGAAIGATAANFANAANAAHASTGSLRYNPIEVELQEPHPVATCNGNPSSRTYVATWCSIPVHLHVLTFVKRPNPIAPLPGPNSPHPTVAAALDAPPPVQANMVTQPDMIAIATEVETALVQLIAEPSPQVLPVLACAKVTCRAHITSPGDDHVTQRILAEVHVATPRVPGLVPLSQWLQERWPACRVEEEAPAAAGQALAQAPSHGQGQGAAQGQAHIQVQAQGPQPRQQQQQQQQHVQPPQTTSAAAAGSSRAATAAASHASGTATHAQAHAPAAARPPPPTPLPTSQRHPAAVPAPAAAAATRGLSSTASHAARAESPPQSVGKAAPQPRSVGGGDGSSLKDGSGAPTASRLPTVAGGIACIAPEAAAGAAVAAQRAGAGLLGSSDSAASVPDLGLAAGAVPSAASGAADTRPQPVAEGTQPQSEAAGHGITRGVGASTSAGSGGLTPGRGPGVCPPGPGQGSQQSGAAAFGCFGCFSGGQGLGHDSDGSGPVAVGPAGSGAKNAAAGVRALGPAGPARPVPAGVAAGPLAPSGRAVLPPAVSRRLLAPAADTGSGTATGGGGAAAGGSGARPYGRAALPLPPPPPLQPLLPVTEAMDVLICLAEVLGALHRRGLTHGAVSPKTVQLQVTPPPPDIQALLKRPQRSRGRGNRHGREQAPAQPQLASTPEGQAQEQPQDAAAGHAVVQRAGADTKQLQQRGGEAAGAGPAPAQAVVGMAAAVSGAATTDPAQARPPGSAEALAGAVAADDSGAGAIPRQASTAESVATPTAHATASKPALSAAAAIPAGAGGPLSPTLQLTQVAQGSGPASSGGRGSVGSNGAAKPAASLHRPAMMESLADPAMAAFLDSGSTDPKSRQTLAQVVAALGGVPRANHRGGAAADGAGAADGAVGSSAAAGGSGMGGSMGGSGRTAMSASGPSGTGSALTTLLLGSAAVKSNASASETVMVTAALPSIMLDSAAAAAASASSARTQTGTGVLSSSEAPGAKQGQASPTPPSGSVGAGRASGACRRRSAVASPDAGGGGGGGSAAERGIASVGGERKAEAGGSTGRGELDMDADADDKSSTQSLQLRPIVPQPPPGQSASSVTTASLARPPPQPSVAPSPRDTQQSGLPSIAQSASTPLGSSPHASSGLPHSGPDTISQPGTSGPSQALSLPQSHGTTGLGRTTVTTPHETPTEGDDTLGSAGAAAAVAAGAVTAADTGTGRQRPAKPRRLVAMLTLPALGPAVLQMLTWGRARPVGLPRDHLLWCAPELLNTGALGWPILPFMPRRSGSGIAGAAGAGAGATGLDLLGPLDRSMGTMRSHRMGGSGHRGRERDKGGNVQFSGFLSGPGPGDGSYTYGAGLNSNMGGNRRFRLAAALLMGHDASGAASSMYGVSPSCDVYSVGLLMWHLVTGQVPFDHLTTQEVVRAKEMGSLDEQLPFSPELPLAYIALARRCWSTAPMQRPAMRSVLAELRSLRCQLLGQSQPYESPSSGFGFGFGLGLGRSSSVGDFTGDSRLSFTLSLALSSRDFSGDEYALARPPLELAFGAGVSARSEHGGSASIGGSGGPLPPPPLQSALPPGLLTALTAPRTAAGGSGAGGGRRGGGSGAFIDDESDRFTDTDRFTDQAETEQSTVLSSPPTAGTPSGGIMRSGSGAGGGSRRNLPSAASLTCSFRMMRRGGAGSHTGGRRTTGGGGAAAAGDTQSSPVAQGAQAAAGQPVGPGGGGSGGVYAPASVSTKSHSGGVGGGRTSSGISAGLMAGFSPGGSVRASDSNSTAATPPGGGGGGSDRSINSTTAIVAAAAGCAAHAAVPLALAASSNAGCAGAGITVGTLGAETRRGGAVAGGDGGGGGSDASGESSLAAQPAAASAGSNVVAVAH</sequence>
<feature type="region of interest" description="Disordered" evidence="1">
    <location>
        <begin position="776"/>
        <end position="795"/>
    </location>
</feature>
<feature type="region of interest" description="Disordered" evidence="1">
    <location>
        <begin position="673"/>
        <end position="758"/>
    </location>
</feature>
<feature type="compositionally biased region" description="Low complexity" evidence="1">
    <location>
        <begin position="340"/>
        <end position="351"/>
    </location>
</feature>
<feature type="compositionally biased region" description="Low complexity" evidence="1">
    <location>
        <begin position="1890"/>
        <end position="1909"/>
    </location>
</feature>
<feature type="region of interest" description="Disordered" evidence="1">
    <location>
        <begin position="802"/>
        <end position="821"/>
    </location>
</feature>
<feature type="compositionally biased region" description="Low complexity" evidence="1">
    <location>
        <begin position="1734"/>
        <end position="1754"/>
    </location>
</feature>
<feature type="region of interest" description="Disordered" evidence="1">
    <location>
        <begin position="455"/>
        <end position="516"/>
    </location>
</feature>
<feature type="compositionally biased region" description="Low complexity" evidence="1">
    <location>
        <begin position="786"/>
        <end position="795"/>
    </location>
</feature>
<feature type="compositionally biased region" description="Low complexity" evidence="1">
    <location>
        <begin position="1212"/>
        <end position="1226"/>
    </location>
</feature>
<dbReference type="OrthoDB" id="550484at2759"/>
<feature type="region of interest" description="Disordered" evidence="1">
    <location>
        <begin position="1356"/>
        <end position="1379"/>
    </location>
</feature>
<feature type="compositionally biased region" description="Low complexity" evidence="1">
    <location>
        <begin position="1610"/>
        <end position="1628"/>
    </location>
</feature>
<evidence type="ECO:0000259" key="2">
    <source>
        <dbReference type="Pfam" id="PF07714"/>
    </source>
</evidence>
<feature type="compositionally biased region" description="Gly residues" evidence="1">
    <location>
        <begin position="1755"/>
        <end position="1764"/>
    </location>
</feature>
<feature type="compositionally biased region" description="Low complexity" evidence="1">
    <location>
        <begin position="244"/>
        <end position="324"/>
    </location>
</feature>
<reference evidence="3 4" key="1">
    <citation type="journal article" date="2007" name="Science">
        <title>The Chlamydomonas genome reveals the evolution of key animal and plant functions.</title>
        <authorList>
            <person name="Merchant S.S."/>
            <person name="Prochnik S.E."/>
            <person name="Vallon O."/>
            <person name="Harris E.H."/>
            <person name="Karpowicz S.J."/>
            <person name="Witman G.B."/>
            <person name="Terry A."/>
            <person name="Salamov A."/>
            <person name="Fritz-Laylin L.K."/>
            <person name="Marechal-Drouard L."/>
            <person name="Marshall W.F."/>
            <person name="Qu L.H."/>
            <person name="Nelson D.R."/>
            <person name="Sanderfoot A.A."/>
            <person name="Spalding M.H."/>
            <person name="Kapitonov V.V."/>
            <person name="Ren Q."/>
            <person name="Ferris P."/>
            <person name="Lindquist E."/>
            <person name="Shapiro H."/>
            <person name="Lucas S.M."/>
            <person name="Grimwood J."/>
            <person name="Schmutz J."/>
            <person name="Cardol P."/>
            <person name="Cerutti H."/>
            <person name="Chanfreau G."/>
            <person name="Chen C.L."/>
            <person name="Cognat V."/>
            <person name="Croft M.T."/>
            <person name="Dent R."/>
            <person name="Dutcher S."/>
            <person name="Fernandez E."/>
            <person name="Fukuzawa H."/>
            <person name="Gonzalez-Ballester D."/>
            <person name="Gonzalez-Halphen D."/>
            <person name="Hallmann A."/>
            <person name="Hanikenne M."/>
            <person name="Hippler M."/>
            <person name="Inwood W."/>
            <person name="Jabbari K."/>
            <person name="Kalanon M."/>
            <person name="Kuras R."/>
            <person name="Lefebvre P.A."/>
            <person name="Lemaire S.D."/>
            <person name="Lobanov A.V."/>
            <person name="Lohr M."/>
            <person name="Manuell A."/>
            <person name="Meier I."/>
            <person name="Mets L."/>
            <person name="Mittag M."/>
            <person name="Mittelmeier T."/>
            <person name="Moroney J.V."/>
            <person name="Moseley J."/>
            <person name="Napoli C."/>
            <person name="Nedelcu A.M."/>
            <person name="Niyogi K."/>
            <person name="Novoselov S.V."/>
            <person name="Paulsen I.T."/>
            <person name="Pazour G."/>
            <person name="Purton S."/>
            <person name="Ral J.P."/>
            <person name="Riano-Pachon D.M."/>
            <person name="Riekhof W."/>
            <person name="Rymarquis L."/>
            <person name="Schroda M."/>
            <person name="Stern D."/>
            <person name="Umen J."/>
            <person name="Willows R."/>
            <person name="Wilson N."/>
            <person name="Zimmer S.L."/>
            <person name="Allmer J."/>
            <person name="Balk J."/>
            <person name="Bisova K."/>
            <person name="Chen C.J."/>
            <person name="Elias M."/>
            <person name="Gendler K."/>
            <person name="Hauser C."/>
            <person name="Lamb M.R."/>
            <person name="Ledford H."/>
            <person name="Long J.C."/>
            <person name="Minagawa J."/>
            <person name="Page M.D."/>
            <person name="Pan J."/>
            <person name="Pootakham W."/>
            <person name="Roje S."/>
            <person name="Rose A."/>
            <person name="Stahlberg E."/>
            <person name="Terauchi A.M."/>
            <person name="Yang P."/>
            <person name="Ball S."/>
            <person name="Bowler C."/>
            <person name="Dieckmann C.L."/>
            <person name="Gladyshev V.N."/>
            <person name="Green P."/>
            <person name="Jorgensen R."/>
            <person name="Mayfield S."/>
            <person name="Mueller-Roeber B."/>
            <person name="Rajamani S."/>
            <person name="Sayre R.T."/>
            <person name="Brokstein P."/>
            <person name="Dubchak I."/>
            <person name="Goodstein D."/>
            <person name="Hornick L."/>
            <person name="Huang Y.W."/>
            <person name="Jhaveri J."/>
            <person name="Luo Y."/>
            <person name="Martinez D."/>
            <person name="Ngau W.C."/>
            <person name="Otillar B."/>
            <person name="Poliakov A."/>
            <person name="Porter A."/>
            <person name="Szajkowski L."/>
            <person name="Werner G."/>
            <person name="Zhou K."/>
            <person name="Grigoriev I.V."/>
            <person name="Rokhsar D.S."/>
            <person name="Grossman A.R."/>
        </authorList>
    </citation>
    <scope>NUCLEOTIDE SEQUENCE [LARGE SCALE GENOMIC DNA]</scope>
    <source>
        <strain evidence="4">CC-503</strain>
    </source>
</reference>
<dbReference type="PaxDb" id="3055-EDP04658"/>
<dbReference type="EMBL" id="CM008978">
    <property type="protein sequence ID" value="PNW70156.1"/>
    <property type="molecule type" value="Genomic_DNA"/>
</dbReference>
<feature type="compositionally biased region" description="Basic and acidic residues" evidence="1">
    <location>
        <begin position="1651"/>
        <end position="1661"/>
    </location>
</feature>
<organism evidence="3 4">
    <name type="scientific">Chlamydomonas reinhardtii</name>
    <name type="common">Chlamydomonas smithii</name>
    <dbReference type="NCBI Taxonomy" id="3055"/>
    <lineage>
        <taxon>Eukaryota</taxon>
        <taxon>Viridiplantae</taxon>
        <taxon>Chlorophyta</taxon>
        <taxon>core chlorophytes</taxon>
        <taxon>Chlorophyceae</taxon>
        <taxon>CS clade</taxon>
        <taxon>Chlamydomonadales</taxon>
        <taxon>Chlamydomonadaceae</taxon>
        <taxon>Chlamydomonas</taxon>
    </lineage>
</organism>
<feature type="region of interest" description="Disordered" evidence="1">
    <location>
        <begin position="244"/>
        <end position="399"/>
    </location>
</feature>
<dbReference type="GO" id="GO:0007165">
    <property type="term" value="P:signal transduction"/>
    <property type="evidence" value="ECO:0000318"/>
    <property type="project" value="GO_Central"/>
</dbReference>
<feature type="region of interest" description="Disordered" evidence="1">
    <location>
        <begin position="1800"/>
        <end position="1825"/>
    </location>
</feature>
<gene>
    <name evidence="3" type="ORF">CHLRE_17g708050v5</name>
</gene>
<feature type="compositionally biased region" description="Polar residues" evidence="1">
    <location>
        <begin position="1133"/>
        <end position="1142"/>
    </location>
</feature>
<feature type="compositionally biased region" description="Gly residues" evidence="1">
    <location>
        <begin position="1629"/>
        <end position="1643"/>
    </location>
</feature>
<name>A0A2K3CPE9_CHLRE</name>
<feature type="compositionally biased region" description="Low complexity" evidence="1">
    <location>
        <begin position="927"/>
        <end position="947"/>
    </location>
</feature>
<feature type="region of interest" description="Disordered" evidence="1">
    <location>
        <begin position="1877"/>
        <end position="1909"/>
    </location>
</feature>
<dbReference type="InterPro" id="IPR011009">
    <property type="entry name" value="Kinase-like_dom_sf"/>
</dbReference>
<dbReference type="InterPro" id="IPR051681">
    <property type="entry name" value="Ser/Thr_Kinases-Pseudokinases"/>
</dbReference>
<feature type="compositionally biased region" description="Gly residues" evidence="1">
    <location>
        <begin position="492"/>
        <end position="502"/>
    </location>
</feature>
<feature type="region of interest" description="Disordered" evidence="1">
    <location>
        <begin position="1713"/>
        <end position="1786"/>
    </location>
</feature>
<accession>A0A2K3CPE9</accession>
<dbReference type="InterPro" id="IPR001245">
    <property type="entry name" value="Ser-Thr/Tyr_kinase_cat_dom"/>
</dbReference>
<evidence type="ECO:0000313" key="3">
    <source>
        <dbReference type="EMBL" id="PNW70156.1"/>
    </source>
</evidence>
<feature type="compositionally biased region" description="Polar residues" evidence="1">
    <location>
        <begin position="713"/>
        <end position="726"/>
    </location>
</feature>
<feature type="region of interest" description="Disordered" evidence="1">
    <location>
        <begin position="602"/>
        <end position="630"/>
    </location>
</feature>
<dbReference type="GeneID" id="5717180"/>
<feature type="region of interest" description="Disordered" evidence="1">
    <location>
        <begin position="926"/>
        <end position="972"/>
    </location>
</feature>
<feature type="region of interest" description="Disordered" evidence="1">
    <location>
        <begin position="1590"/>
        <end position="1701"/>
    </location>
</feature>
<feature type="compositionally biased region" description="Polar residues" evidence="1">
    <location>
        <begin position="808"/>
        <end position="817"/>
    </location>
</feature>
<dbReference type="InParanoid" id="A0A2K3CPE9"/>
<dbReference type="PANTHER" id="PTHR44329:SF289">
    <property type="entry name" value="SERINE_THREONINE-PROTEIN KINASE VIK"/>
    <property type="match status" value="1"/>
</dbReference>
<feature type="compositionally biased region" description="Low complexity" evidence="1">
    <location>
        <begin position="1048"/>
        <end position="1070"/>
    </location>
</feature>
<feature type="compositionally biased region" description="Polar residues" evidence="1">
    <location>
        <begin position="1665"/>
        <end position="1679"/>
    </location>
</feature>
<feature type="compositionally biased region" description="Polar residues" evidence="1">
    <location>
        <begin position="1024"/>
        <end position="1033"/>
    </location>
</feature>
<feature type="compositionally biased region" description="Polar residues" evidence="1">
    <location>
        <begin position="1191"/>
        <end position="1211"/>
    </location>
</feature>
<evidence type="ECO:0000313" key="4">
    <source>
        <dbReference type="Proteomes" id="UP000006906"/>
    </source>
</evidence>
<dbReference type="ExpressionAtlas" id="A0A2K3CPE9">
    <property type="expression patterns" value="baseline"/>
</dbReference>
<feature type="compositionally biased region" description="Basic residues" evidence="1">
    <location>
        <begin position="692"/>
        <end position="702"/>
    </location>
</feature>
<feature type="compositionally biased region" description="Gly residues" evidence="1">
    <location>
        <begin position="948"/>
        <end position="960"/>
    </location>
</feature>
<proteinExistence type="predicted"/>
<dbReference type="Gene3D" id="1.10.510.10">
    <property type="entry name" value="Transferase(Phosphotransferase) domain 1"/>
    <property type="match status" value="1"/>
</dbReference>
<dbReference type="RefSeq" id="XP_042914493.1">
    <property type="nucleotide sequence ID" value="XM_043072034.1"/>
</dbReference>
<feature type="compositionally biased region" description="Gly residues" evidence="1">
    <location>
        <begin position="607"/>
        <end position="620"/>
    </location>
</feature>
<feature type="domain" description="Serine-threonine/tyrosine-protein kinase catalytic" evidence="2">
    <location>
        <begin position="1430"/>
        <end position="1508"/>
    </location>
</feature>
<dbReference type="GO" id="GO:0004674">
    <property type="term" value="F:protein serine/threonine kinase activity"/>
    <property type="evidence" value="ECO:0000318"/>
    <property type="project" value="GO_Central"/>
</dbReference>
<protein>
    <recommendedName>
        <fullName evidence="2">Serine-threonine/tyrosine-protein kinase catalytic domain-containing protein</fullName>
    </recommendedName>
</protein>
<dbReference type="Pfam" id="PF07714">
    <property type="entry name" value="PK_Tyr_Ser-Thr"/>
    <property type="match status" value="1"/>
</dbReference>
<evidence type="ECO:0000256" key="1">
    <source>
        <dbReference type="SAM" id="MobiDB-lite"/>
    </source>
</evidence>
<feature type="compositionally biased region" description="Gly residues" evidence="1">
    <location>
        <begin position="1877"/>
        <end position="1889"/>
    </location>
</feature>
<dbReference type="Gramene" id="PNW70156">
    <property type="protein sequence ID" value="PNW70156"/>
    <property type="gene ID" value="CHLRE_17g708050v5"/>
</dbReference>
<feature type="compositionally biased region" description="Low complexity" evidence="1">
    <location>
        <begin position="961"/>
        <end position="972"/>
    </location>
</feature>
<feature type="compositionally biased region" description="Low complexity" evidence="1">
    <location>
        <begin position="1765"/>
        <end position="1777"/>
    </location>
</feature>
<feature type="region of interest" description="Disordered" evidence="1">
    <location>
        <begin position="1024"/>
        <end position="1239"/>
    </location>
</feature>
<dbReference type="SUPFAM" id="SSF56112">
    <property type="entry name" value="Protein kinase-like (PK-like)"/>
    <property type="match status" value="1"/>
</dbReference>